<sequence length="370" mass="39454">MIAIILAVAAVSSACDLEAPSGRSDCTRAAVDALPMNAIQAVGTHNSYKMAIAPNEMALLRAANPKAADSLDYAHPPLREQLDAGARQLELDLVNDPTGGAFATPLGRRMAGAAAVPYDTAALARPGLKVLHVPDVDYRSTCQTFVACLDDLRAWSRAHRDHLPILILLNLKEEGVKLPGAVTPPAFDATAMDAIDTEIRSVFREGELITPDQVQGRYATLREAVAAGGWPSLKAARGRIMFACDCTPEQVARYRGDRRSLEGRVAFVNTEEGSPAAAYITLNEPAEQAQRIAAAVRAGLIVRTRADADTVEARSNDTGRQEAAFASGAQYVSTDYMRPDLRFGGYSVSLPGGGVARRSPSGRPMWRAGN</sequence>
<name>A0A328B9B2_9CAUL</name>
<keyword evidence="2" id="KW-1185">Reference proteome</keyword>
<dbReference type="Gene3D" id="3.20.20.190">
    <property type="entry name" value="Phosphatidylinositol (PI) phosphodiesterase"/>
    <property type="match status" value="1"/>
</dbReference>
<dbReference type="AlphaFoldDB" id="A0A328B9B2"/>
<dbReference type="CDD" id="cd08589">
    <property type="entry name" value="PI-PLCc_SaPLC1_like"/>
    <property type="match status" value="1"/>
</dbReference>
<evidence type="ECO:0008006" key="3">
    <source>
        <dbReference type="Google" id="ProtNLM"/>
    </source>
</evidence>
<dbReference type="GO" id="GO:0008081">
    <property type="term" value="F:phosphoric diester hydrolase activity"/>
    <property type="evidence" value="ECO:0007669"/>
    <property type="project" value="InterPro"/>
</dbReference>
<accession>A0A328B9B2</accession>
<proteinExistence type="predicted"/>
<evidence type="ECO:0000313" key="2">
    <source>
        <dbReference type="Proteomes" id="UP000249524"/>
    </source>
</evidence>
<reference evidence="1 2" key="1">
    <citation type="submission" date="2018-05" db="EMBL/GenBank/DDBJ databases">
        <authorList>
            <person name="Lanie J.A."/>
            <person name="Ng W.-L."/>
            <person name="Kazmierczak K.M."/>
            <person name="Andrzejewski T.M."/>
            <person name="Davidsen T.M."/>
            <person name="Wayne K.J."/>
            <person name="Tettelin H."/>
            <person name="Glass J.I."/>
            <person name="Rusch D."/>
            <person name="Podicherti R."/>
            <person name="Tsui H.-C.T."/>
            <person name="Winkler M.E."/>
        </authorList>
    </citation>
    <scope>NUCLEOTIDE SEQUENCE [LARGE SCALE GENOMIC DNA]</scope>
    <source>
        <strain evidence="1 2">BUT-10</strain>
    </source>
</reference>
<dbReference type="EMBL" id="QFYS01000007">
    <property type="protein sequence ID" value="RAK63723.1"/>
    <property type="molecule type" value="Genomic_DNA"/>
</dbReference>
<organism evidence="1 2">
    <name type="scientific">Phenylobacterium kunshanense</name>
    <dbReference type="NCBI Taxonomy" id="1445034"/>
    <lineage>
        <taxon>Bacteria</taxon>
        <taxon>Pseudomonadati</taxon>
        <taxon>Pseudomonadota</taxon>
        <taxon>Alphaproteobacteria</taxon>
        <taxon>Caulobacterales</taxon>
        <taxon>Caulobacteraceae</taxon>
        <taxon>Phenylobacterium</taxon>
    </lineage>
</organism>
<dbReference type="InterPro" id="IPR017946">
    <property type="entry name" value="PLC-like_Pdiesterase_TIM-brl"/>
</dbReference>
<dbReference type="RefSeq" id="WP_111277033.1">
    <property type="nucleotide sequence ID" value="NZ_QFYS01000007.1"/>
</dbReference>
<dbReference type="SUPFAM" id="SSF51695">
    <property type="entry name" value="PLC-like phosphodiesterases"/>
    <property type="match status" value="1"/>
</dbReference>
<dbReference type="Proteomes" id="UP000249524">
    <property type="component" value="Unassembled WGS sequence"/>
</dbReference>
<comment type="caution">
    <text evidence="1">The sequence shown here is derived from an EMBL/GenBank/DDBJ whole genome shotgun (WGS) entry which is preliminary data.</text>
</comment>
<dbReference type="OrthoDB" id="195526at2"/>
<gene>
    <name evidence="1" type="ORF">DJ019_15845</name>
</gene>
<evidence type="ECO:0000313" key="1">
    <source>
        <dbReference type="EMBL" id="RAK63723.1"/>
    </source>
</evidence>
<dbReference type="GO" id="GO:0006629">
    <property type="term" value="P:lipid metabolic process"/>
    <property type="evidence" value="ECO:0007669"/>
    <property type="project" value="InterPro"/>
</dbReference>
<dbReference type="InterPro" id="IPR032075">
    <property type="entry name" value="PI-PLC-C1"/>
</dbReference>
<protein>
    <recommendedName>
        <fullName evidence="3">Calcium-dependent phosphoinositide phospholipase C</fullName>
    </recommendedName>
</protein>
<dbReference type="Pfam" id="PF16670">
    <property type="entry name" value="PI-PLC-C1"/>
    <property type="match status" value="1"/>
</dbReference>